<keyword evidence="6" id="KW-1133">Transmembrane helix</keyword>
<dbReference type="InterPro" id="IPR018936">
    <property type="entry name" value="PI3/4_kinase_CS"/>
</dbReference>
<dbReference type="InterPro" id="IPR000403">
    <property type="entry name" value="PI3/4_kinase_cat_dom"/>
</dbReference>
<dbReference type="OrthoDB" id="10264149at2759"/>
<evidence type="ECO:0000259" key="7">
    <source>
        <dbReference type="PROSITE" id="PS50290"/>
    </source>
</evidence>
<sequence>MASHALLLRLFLSPSFFSVHVALHYLLVYVDNIGITYYLTRRLRELDTHELRGVWGFICHLLVTRPSKSRALECFVVEIAQRSTHIAMLTLWFMQASLRDLSANRHDSRSFHICQRVLHKCHEIIFSDLPSSTVAPYSTLDLPFHVRLRRQKIKHNVEPALVGIGVVLAGAPVIPVLTEIMGEVAIEQGRIDEGKNELRSLERENDTAHTMNPPSLKEPNNAKEEGNDDDNDSTTSQEDILNSIPPVNHEEMKSRSLTRRRMVVAAQTVPALPLHLQNVRKSRASEDPLGQLDPDQVPTPFQSSPSITLARTPPPRSATVNHVDLLLERYDKASQIHLLRNHYCRSEVQFILNLESISNRLLVVPRPARVSALRAELTALNHKLPAEVCMPMWCISSDMPRGMHNSQPHHRIVRIPPGESVVLNSAERAPYLLLIEILNDDLDFEPSKRSNKEVLRKIVAKEDERKGAAKELIPFNTSSRRFQASPVNDSDVVHGEDHSKGKLSTTSSSSSSPANLSNGDEEEIDLVEQLYGPDQSLRSCAVDLSDSVVLPPPLKNKELDMVAWSRSSYSSNAETSPSTPRFPMTRAFSNDTNHPSPFNDSLPLGSVTARVLSLDEYSERMRTAAVMLAQLNANLIREPVTTVPMHSVPSTPATPAMATGPSESQQPVVTRMKLNYAEAAAIRDRIMKEMLSLEEERMERMRDDREGENMMQLGDVSGSAKSAEDESIIRRELNKVDPSAVVFSESWATKKSRIRHSSPYGHLVNWDCVSVIVKTGGDLRQEQLAVQLIQEFQRIWEEEKCACWVKYFRILITGGTSGLVETITDAVSIHSIKKAEYARRIAEGRFGHVTLLDHFKSTYGDPSSAKFARAQRNFAKSLAGYSIITYLLQVKDRHNGNILLDRDGHLIHIDFGFILSNTPGNIGFEAAPFKFPFEYLEVLGGVGSAPFLEFKRLFKEGFEAARKHCDRIITMVELMQKDSMLPCFTPFGEQTANYLRERFQPALTHSLVGEYVDRLIDTSLGSNWTRLYDSYQYYSQSIL</sequence>
<dbReference type="InterPro" id="IPR011009">
    <property type="entry name" value="Kinase-like_dom_sf"/>
</dbReference>
<evidence type="ECO:0000313" key="9">
    <source>
        <dbReference type="Proteomes" id="UP000242287"/>
    </source>
</evidence>
<dbReference type="EC" id="2.7.1.67" evidence="2"/>
<keyword evidence="9" id="KW-1185">Reference proteome</keyword>
<dbReference type="Gene3D" id="3.30.1010.10">
    <property type="entry name" value="Phosphatidylinositol 3-kinase Catalytic Subunit, Chain A, domain 4"/>
    <property type="match status" value="1"/>
</dbReference>
<keyword evidence="3" id="KW-0808">Transferase</keyword>
<dbReference type="PANTHER" id="PTHR10048:SF22">
    <property type="entry name" value="PHOSPHATIDYLINOSITOL 4-KINASE BETA"/>
    <property type="match status" value="1"/>
</dbReference>
<organism evidence="8 9">
    <name type="scientific">Amanita thiersii Skay4041</name>
    <dbReference type="NCBI Taxonomy" id="703135"/>
    <lineage>
        <taxon>Eukaryota</taxon>
        <taxon>Fungi</taxon>
        <taxon>Dikarya</taxon>
        <taxon>Basidiomycota</taxon>
        <taxon>Agaricomycotina</taxon>
        <taxon>Agaricomycetes</taxon>
        <taxon>Agaricomycetidae</taxon>
        <taxon>Agaricales</taxon>
        <taxon>Pluteineae</taxon>
        <taxon>Amanitaceae</taxon>
        <taxon>Amanita</taxon>
    </lineage>
</organism>
<feature type="compositionally biased region" description="Basic and acidic residues" evidence="5">
    <location>
        <begin position="491"/>
        <end position="500"/>
    </location>
</feature>
<dbReference type="GO" id="GO:0005737">
    <property type="term" value="C:cytoplasm"/>
    <property type="evidence" value="ECO:0007669"/>
    <property type="project" value="TreeGrafter"/>
</dbReference>
<feature type="domain" description="PI3K/PI4K catalytic" evidence="7">
    <location>
        <begin position="748"/>
        <end position="1024"/>
    </location>
</feature>
<dbReference type="SMART" id="SM00146">
    <property type="entry name" value="PI3Kc"/>
    <property type="match status" value="1"/>
</dbReference>
<dbReference type="GO" id="GO:0048015">
    <property type="term" value="P:phosphatidylinositol-mediated signaling"/>
    <property type="evidence" value="ECO:0007669"/>
    <property type="project" value="TreeGrafter"/>
</dbReference>
<dbReference type="CDD" id="cd05168">
    <property type="entry name" value="PI4Kc_III_beta"/>
    <property type="match status" value="1"/>
</dbReference>
<dbReference type="InterPro" id="IPR036940">
    <property type="entry name" value="PI3/4_kinase_cat_sf"/>
</dbReference>
<dbReference type="Proteomes" id="UP000242287">
    <property type="component" value="Unassembled WGS sequence"/>
</dbReference>
<keyword evidence="6" id="KW-0472">Membrane</keyword>
<proteinExistence type="predicted"/>
<reference evidence="8 9" key="1">
    <citation type="submission" date="2014-02" db="EMBL/GenBank/DDBJ databases">
        <title>Transposable element dynamics among asymbiotic and ectomycorrhizal Amanita fungi.</title>
        <authorList>
            <consortium name="DOE Joint Genome Institute"/>
            <person name="Hess J."/>
            <person name="Skrede I."/>
            <person name="Wolfe B."/>
            <person name="LaButti K."/>
            <person name="Ohm R.A."/>
            <person name="Grigoriev I.V."/>
            <person name="Pringle A."/>
        </authorList>
    </citation>
    <scope>NUCLEOTIDE SEQUENCE [LARGE SCALE GENOMIC DNA]</scope>
    <source>
        <strain evidence="8 9">SKay4041</strain>
    </source>
</reference>
<dbReference type="PANTHER" id="PTHR10048">
    <property type="entry name" value="PHOSPHATIDYLINOSITOL KINASE"/>
    <property type="match status" value="1"/>
</dbReference>
<dbReference type="GO" id="GO:0046854">
    <property type="term" value="P:phosphatidylinositol phosphate biosynthetic process"/>
    <property type="evidence" value="ECO:0007669"/>
    <property type="project" value="InterPro"/>
</dbReference>
<dbReference type="SUPFAM" id="SSF56112">
    <property type="entry name" value="Protein kinase-like (PK-like)"/>
    <property type="match status" value="1"/>
</dbReference>
<evidence type="ECO:0000256" key="3">
    <source>
        <dbReference type="ARBA" id="ARBA00022679"/>
    </source>
</evidence>
<evidence type="ECO:0000256" key="6">
    <source>
        <dbReference type="SAM" id="Phobius"/>
    </source>
</evidence>
<feature type="region of interest" description="Disordered" evidence="5">
    <location>
        <begin position="276"/>
        <end position="315"/>
    </location>
</feature>
<dbReference type="AlphaFoldDB" id="A0A2A9P1C4"/>
<feature type="compositionally biased region" description="Polar residues" evidence="5">
    <location>
        <begin position="299"/>
        <end position="309"/>
    </location>
</feature>
<dbReference type="InterPro" id="IPR057754">
    <property type="entry name" value="PI4-kinase_beta/PIK1_cat"/>
</dbReference>
<dbReference type="Gene3D" id="1.10.1070.11">
    <property type="entry name" value="Phosphatidylinositol 3-/4-kinase, catalytic domain"/>
    <property type="match status" value="1"/>
</dbReference>
<dbReference type="InterPro" id="IPR015433">
    <property type="entry name" value="PI3/4_kinase"/>
</dbReference>
<keyword evidence="6" id="KW-0812">Transmembrane</keyword>
<dbReference type="PROSITE" id="PS50290">
    <property type="entry name" value="PI3_4_KINASE_3"/>
    <property type="match status" value="1"/>
</dbReference>
<accession>A0A2A9P1C4</accession>
<dbReference type="STRING" id="703135.A0A2A9P1C4"/>
<feature type="transmembrane region" description="Helical" evidence="6">
    <location>
        <begin position="16"/>
        <end position="39"/>
    </location>
</feature>
<gene>
    <name evidence="8" type="ORF">AMATHDRAFT_135888</name>
</gene>
<dbReference type="FunFam" id="1.10.1070.11:FF:000016">
    <property type="entry name" value="PIK1p Phosphatidylinositol 4-kinase"/>
    <property type="match status" value="1"/>
</dbReference>
<feature type="region of interest" description="Disordered" evidence="5">
    <location>
        <begin position="203"/>
        <end position="258"/>
    </location>
</feature>
<dbReference type="GO" id="GO:0004430">
    <property type="term" value="F:1-phosphatidylinositol 4-kinase activity"/>
    <property type="evidence" value="ECO:0007669"/>
    <property type="project" value="UniProtKB-EC"/>
</dbReference>
<feature type="region of interest" description="Disordered" evidence="5">
    <location>
        <begin position="480"/>
        <end position="520"/>
    </location>
</feature>
<evidence type="ECO:0000256" key="2">
    <source>
        <dbReference type="ARBA" id="ARBA00012169"/>
    </source>
</evidence>
<name>A0A2A9P1C4_9AGAR</name>
<dbReference type="GO" id="GO:0016020">
    <property type="term" value="C:membrane"/>
    <property type="evidence" value="ECO:0007669"/>
    <property type="project" value="TreeGrafter"/>
</dbReference>
<keyword evidence="4" id="KW-0418">Kinase</keyword>
<protein>
    <recommendedName>
        <fullName evidence="2">1-phosphatidylinositol 4-kinase</fullName>
        <ecNumber evidence="2">2.7.1.67</ecNumber>
    </recommendedName>
</protein>
<evidence type="ECO:0000256" key="4">
    <source>
        <dbReference type="ARBA" id="ARBA00022777"/>
    </source>
</evidence>
<evidence type="ECO:0000256" key="5">
    <source>
        <dbReference type="SAM" id="MobiDB-lite"/>
    </source>
</evidence>
<dbReference type="Pfam" id="PF00454">
    <property type="entry name" value="PI3_PI4_kinase"/>
    <property type="match status" value="1"/>
</dbReference>
<dbReference type="EMBL" id="KZ301970">
    <property type="protein sequence ID" value="PFH54342.1"/>
    <property type="molecule type" value="Genomic_DNA"/>
</dbReference>
<comment type="catalytic activity">
    <reaction evidence="1">
        <text>a 1,2-diacyl-sn-glycero-3-phospho-(1D-myo-inositol) + ATP = a 1,2-diacyl-sn-glycero-3-phospho-(1D-myo-inositol 4-phosphate) + ADP + H(+)</text>
        <dbReference type="Rhea" id="RHEA:19877"/>
        <dbReference type="ChEBI" id="CHEBI:15378"/>
        <dbReference type="ChEBI" id="CHEBI:30616"/>
        <dbReference type="ChEBI" id="CHEBI:57880"/>
        <dbReference type="ChEBI" id="CHEBI:58178"/>
        <dbReference type="ChEBI" id="CHEBI:456216"/>
        <dbReference type="EC" id="2.7.1.67"/>
    </reaction>
</comment>
<evidence type="ECO:0000256" key="1">
    <source>
        <dbReference type="ARBA" id="ARBA00001686"/>
    </source>
</evidence>
<dbReference type="PROSITE" id="PS00916">
    <property type="entry name" value="PI3_4_KINASE_2"/>
    <property type="match status" value="1"/>
</dbReference>
<evidence type="ECO:0000313" key="8">
    <source>
        <dbReference type="EMBL" id="PFH54342.1"/>
    </source>
</evidence>